<evidence type="ECO:0000256" key="1">
    <source>
        <dbReference type="SAM" id="MobiDB-lite"/>
    </source>
</evidence>
<dbReference type="PANTHER" id="PTHR23093:SF16">
    <property type="entry name" value="FAM194 C-TERMINAL DOMAIN-CONTAINING PROTEIN"/>
    <property type="match status" value="1"/>
</dbReference>
<dbReference type="InterPro" id="IPR029281">
    <property type="entry name" value="FAM194_C"/>
</dbReference>
<keyword evidence="4" id="KW-1185">Reference proteome</keyword>
<feature type="region of interest" description="Disordered" evidence="1">
    <location>
        <begin position="153"/>
        <end position="184"/>
    </location>
</feature>
<dbReference type="PANTHER" id="PTHR23093">
    <property type="entry name" value="SIMILAR TO CHROMOSOME 3 OPEN READING FRAME 20"/>
    <property type="match status" value="1"/>
</dbReference>
<name>A0AAV1F5S4_XYRNO</name>
<proteinExistence type="predicted"/>
<feature type="region of interest" description="Disordered" evidence="1">
    <location>
        <begin position="807"/>
        <end position="828"/>
    </location>
</feature>
<protein>
    <submittedName>
        <fullName evidence="3">Uncharacterized protein LOC117814340 isoform X1</fullName>
    </submittedName>
</protein>
<sequence length="871" mass="98569">MTSPAGIAPVYFFDQPTNRSKTTGIRRDILYLEMSNDTAQLEERTQSPENVDKDSISDHGLPQRLSPETFEDHKPETSFKFRDHNVMEAYKRASPHLLNELAHLLSRYKWAEEGRLPLGIVNILNYSWKDLTAGVVHIKSQVEIEKKGRFKVPPKLDEARSSQTSAKHREETEGTNSSDVSMIKPQVNLNPHMKKRKQNPNTAHSSTSLRFSFPSDSCRDPGWIIQPKQPSCDEPQRSLCQWVVERLQAARDPEKLRTVEQENPTVQLCYYGDAKTKVKTTRAKKKAQPVAQTPEVKQRDHAQKLHFKTSDGTSFIYYPSGCTAVCQSHSGLPCGGFYTNVFSDSECPLILATITAFGHGSVTHPVSSAVTAVWDQDGGFMCDQDGNITKEWSWLEYRTLREKIVIQVSDHISIRLLSRVSATLCFRCDGESVQLPLSALHYRNQPKEKPCLQTKEKFMSDFAQDLLLGTKTKTSAVNLESETNLTSTLVIREVEKMVKPPEQWRRDLKRLQQRVRIITEDWLGYYCDAIGIKYPGVERMPDAPLRTRLRRQVQSAVLPSLNPPERADAKQVEPEDDSRELQKLYGHLSAQADRPQDTCVKLSRSVIIPHSPDLQHCAVPQHPSPPSFIPSGALTACPAQLRAALQGEGGRKRCCCGTALMPALTDLEYDAFIMSQPPHSQQILVVSVTLPQQTDVGHDQMEQLYRRRNKHRITPCTQSQMDSYRLLRYEMSTRKPDCKQENILLQQRHNAAPGMVLMYIRAKLLFVGFIFSGHSCSVRDLENQISRTRGDYRLGLSLPPDFRFSGSLDTSAEKDEHSSQDSPLKGRHDVVLTAAVKNKRVNVRKYDQGLQGSHHKTKTIQSLPHVPVVMH</sequence>
<evidence type="ECO:0000313" key="3">
    <source>
        <dbReference type="EMBL" id="CAJ1056360.1"/>
    </source>
</evidence>
<evidence type="ECO:0000313" key="4">
    <source>
        <dbReference type="Proteomes" id="UP001178508"/>
    </source>
</evidence>
<feature type="compositionally biased region" description="Basic and acidic residues" evidence="1">
    <location>
        <begin position="41"/>
        <end position="57"/>
    </location>
</feature>
<organism evidence="3 4">
    <name type="scientific">Xyrichtys novacula</name>
    <name type="common">Pearly razorfish</name>
    <name type="synonym">Hemipteronotus novacula</name>
    <dbReference type="NCBI Taxonomy" id="13765"/>
    <lineage>
        <taxon>Eukaryota</taxon>
        <taxon>Metazoa</taxon>
        <taxon>Chordata</taxon>
        <taxon>Craniata</taxon>
        <taxon>Vertebrata</taxon>
        <taxon>Euteleostomi</taxon>
        <taxon>Actinopterygii</taxon>
        <taxon>Neopterygii</taxon>
        <taxon>Teleostei</taxon>
        <taxon>Neoteleostei</taxon>
        <taxon>Acanthomorphata</taxon>
        <taxon>Eupercaria</taxon>
        <taxon>Labriformes</taxon>
        <taxon>Labridae</taxon>
        <taxon>Xyrichtys</taxon>
    </lineage>
</organism>
<gene>
    <name evidence="3" type="ORF">XNOV1_A018499</name>
</gene>
<evidence type="ECO:0000259" key="2">
    <source>
        <dbReference type="Pfam" id="PF14977"/>
    </source>
</evidence>
<dbReference type="Proteomes" id="UP001178508">
    <property type="component" value="Chromosome 5"/>
</dbReference>
<feature type="domain" description="FAM194 C-terminal" evidence="2">
    <location>
        <begin position="295"/>
        <end position="464"/>
    </location>
</feature>
<accession>A0AAV1F5S4</accession>
<feature type="region of interest" description="Disordered" evidence="1">
    <location>
        <begin position="281"/>
        <end position="300"/>
    </location>
</feature>
<reference evidence="3" key="1">
    <citation type="submission" date="2023-08" db="EMBL/GenBank/DDBJ databases">
        <authorList>
            <person name="Alioto T."/>
            <person name="Alioto T."/>
            <person name="Gomez Garrido J."/>
        </authorList>
    </citation>
    <scope>NUCLEOTIDE SEQUENCE</scope>
</reference>
<dbReference type="EMBL" id="OY660868">
    <property type="protein sequence ID" value="CAJ1056360.1"/>
    <property type="molecule type" value="Genomic_DNA"/>
</dbReference>
<feature type="compositionally biased region" description="Basic and acidic residues" evidence="1">
    <location>
        <begin position="811"/>
        <end position="828"/>
    </location>
</feature>
<dbReference type="AlphaFoldDB" id="A0AAV1F5S4"/>
<feature type="region of interest" description="Disordered" evidence="1">
    <location>
        <begin position="41"/>
        <end position="72"/>
    </location>
</feature>
<dbReference type="Pfam" id="PF14977">
    <property type="entry name" value="FAM194"/>
    <property type="match status" value="1"/>
</dbReference>